<evidence type="ECO:0000256" key="2">
    <source>
        <dbReference type="ARBA" id="ARBA00023043"/>
    </source>
</evidence>
<comment type="caution">
    <text evidence="3">The sequence shown here is derived from an EMBL/GenBank/DDBJ whole genome shotgun (WGS) entry which is preliminary data.</text>
</comment>
<dbReference type="GO" id="GO:0071356">
    <property type="term" value="P:cellular response to tumor necrosis factor"/>
    <property type="evidence" value="ECO:0007669"/>
    <property type="project" value="TreeGrafter"/>
</dbReference>
<evidence type="ECO:0000313" key="3">
    <source>
        <dbReference type="EMBL" id="OQD97565.1"/>
    </source>
</evidence>
<dbReference type="InterPro" id="IPR051070">
    <property type="entry name" value="NF-kappa-B_inhibitor"/>
</dbReference>
<dbReference type="EMBL" id="MDYP01000082">
    <property type="protein sequence ID" value="OQD97565.1"/>
    <property type="molecule type" value="Genomic_DNA"/>
</dbReference>
<evidence type="ECO:0000256" key="1">
    <source>
        <dbReference type="ARBA" id="ARBA00022737"/>
    </source>
</evidence>
<dbReference type="SUPFAM" id="SSF48403">
    <property type="entry name" value="Ankyrin repeat"/>
    <property type="match status" value="1"/>
</dbReference>
<dbReference type="PANTHER" id="PTHR46680:SF3">
    <property type="entry name" value="NF-KAPPA-B INHIBITOR CACTUS"/>
    <property type="match status" value="1"/>
</dbReference>
<evidence type="ECO:0000313" key="4">
    <source>
        <dbReference type="Proteomes" id="UP000191518"/>
    </source>
</evidence>
<protein>
    <submittedName>
        <fullName evidence="3">Uncharacterized protein</fullName>
    </submittedName>
</protein>
<reference evidence="4" key="1">
    <citation type="journal article" date="2017" name="Nat. Microbiol.">
        <title>Global analysis of biosynthetic gene clusters reveals vast potential of secondary metabolite production in Penicillium species.</title>
        <authorList>
            <person name="Nielsen J.C."/>
            <person name="Grijseels S."/>
            <person name="Prigent S."/>
            <person name="Ji B."/>
            <person name="Dainat J."/>
            <person name="Nielsen K.F."/>
            <person name="Frisvad J.C."/>
            <person name="Workman M."/>
            <person name="Nielsen J."/>
        </authorList>
    </citation>
    <scope>NUCLEOTIDE SEQUENCE [LARGE SCALE GENOMIC DNA]</scope>
    <source>
        <strain evidence="4">IBT 29486</strain>
    </source>
</reference>
<accession>A0A1V6R7S7</accession>
<dbReference type="Proteomes" id="UP000191518">
    <property type="component" value="Unassembled WGS sequence"/>
</dbReference>
<dbReference type="InterPro" id="IPR036770">
    <property type="entry name" value="Ankyrin_rpt-contain_sf"/>
</dbReference>
<dbReference type="Gene3D" id="1.25.40.20">
    <property type="entry name" value="Ankyrin repeat-containing domain"/>
    <property type="match status" value="1"/>
</dbReference>
<keyword evidence="1" id="KW-0677">Repeat</keyword>
<dbReference type="GO" id="GO:0005829">
    <property type="term" value="C:cytosol"/>
    <property type="evidence" value="ECO:0007669"/>
    <property type="project" value="TreeGrafter"/>
</dbReference>
<gene>
    <name evidence="3" type="ORF">PENVUL_c082G01482</name>
</gene>
<keyword evidence="2" id="KW-0040">ANK repeat</keyword>
<proteinExistence type="predicted"/>
<keyword evidence="4" id="KW-1185">Reference proteome</keyword>
<dbReference type="STRING" id="29845.A0A1V6R7S7"/>
<name>A0A1V6R7S7_9EURO</name>
<dbReference type="AlphaFoldDB" id="A0A1V6R7S7"/>
<sequence length="203" mass="23209">MTQDNDGNTILHHLDYLDGDGELFKILKEIVVKNPELLQLPNRKGETFFHSTLILENFDLIDALLEMGADPLQPDSKGDTALHHLAKHLPKGWRSPHRLEQQAQLKRLLEAGVDINSRNHDGDTPLFKYIQNGMQAAHHDFDNGFEQEGMIPQRQSSTFLKRQEPTFSHETMQVPHCCIYWHPRQASGPMRNAHTISSGDSRF</sequence>
<dbReference type="GO" id="GO:0051059">
    <property type="term" value="F:NF-kappaB binding"/>
    <property type="evidence" value="ECO:0007669"/>
    <property type="project" value="TreeGrafter"/>
</dbReference>
<organism evidence="3 4">
    <name type="scientific">Penicillium vulpinum</name>
    <dbReference type="NCBI Taxonomy" id="29845"/>
    <lineage>
        <taxon>Eukaryota</taxon>
        <taxon>Fungi</taxon>
        <taxon>Dikarya</taxon>
        <taxon>Ascomycota</taxon>
        <taxon>Pezizomycotina</taxon>
        <taxon>Eurotiomycetes</taxon>
        <taxon>Eurotiomycetidae</taxon>
        <taxon>Eurotiales</taxon>
        <taxon>Aspergillaceae</taxon>
        <taxon>Penicillium</taxon>
    </lineage>
</organism>
<dbReference type="PANTHER" id="PTHR46680">
    <property type="entry name" value="NF-KAPPA-B INHIBITOR ALPHA"/>
    <property type="match status" value="1"/>
</dbReference>